<evidence type="ECO:0000259" key="12">
    <source>
        <dbReference type="PROSITE" id="PS51017"/>
    </source>
</evidence>
<evidence type="ECO:0000256" key="5">
    <source>
        <dbReference type="ARBA" id="ARBA00022771"/>
    </source>
</evidence>
<gene>
    <name evidence="13" type="ORF">BVC80_949g83</name>
</gene>
<name>A0A200QX67_MACCD</name>
<protein>
    <submittedName>
        <fullName evidence="13">Zinc finger protein</fullName>
    </submittedName>
</protein>
<keyword evidence="3" id="KW-0479">Metal-binding</keyword>
<proteinExistence type="inferred from homology"/>
<keyword evidence="4" id="KW-0677">Repeat</keyword>
<dbReference type="PANTHER" id="PTHR31717:SF58">
    <property type="entry name" value="ZINC FINGER PROTEIN CONSTANS-LIKE 13"/>
    <property type="match status" value="1"/>
</dbReference>
<evidence type="ECO:0000256" key="7">
    <source>
        <dbReference type="ARBA" id="ARBA00023242"/>
    </source>
</evidence>
<dbReference type="InterPro" id="IPR000315">
    <property type="entry name" value="Znf_B-box"/>
</dbReference>
<evidence type="ECO:0000259" key="11">
    <source>
        <dbReference type="PROSITE" id="PS50119"/>
    </source>
</evidence>
<evidence type="ECO:0000256" key="1">
    <source>
        <dbReference type="ARBA" id="ARBA00004123"/>
    </source>
</evidence>
<keyword evidence="5 8" id="KW-0863">Zinc-finger</keyword>
<accession>A0A200QX67</accession>
<keyword evidence="14" id="KW-1185">Reference proteome</keyword>
<feature type="domain" description="B box-type" evidence="11">
    <location>
        <begin position="48"/>
        <end position="95"/>
    </location>
</feature>
<sequence>MGRRGRPTLVWTTSWLISKPHIHSQSPNKEEREGNVEQEENIKTQPQQQKRLCDFCGESKALLYCRADSAKLCFHCDREVHSTNPLFTKHTRFQLCDLCDSNPASIHCSTENHVLCQNCDWESHRLSSSSSVHDRRPLEGFTGCPSAIELSSILGFEDLGDKSLLDGGGGGNGCLLGSETNGFSDLFVWETPSIFSLDDLIVSSDSSQNFPAMGIPPLPKNRNTACGKYKEDIIHQLHNMLNLETCWNNDFVNVESLLGLKPLVPEQCLQPGNVGIVPEHEADPNILPSYEANTIHWQGDGGEAANQNLSSSTFSGSYFEESFLVLDKPDDVGGSASDANGGHEKQSQHPIIPDTLQVVPKVAPRELTGQNRDSMISRYKEKRKTRRFDKHIRYESRKARAESRTRIKGRFAKVSN</sequence>
<keyword evidence="6" id="KW-0862">Zinc</keyword>
<dbReference type="PANTHER" id="PTHR31717">
    <property type="entry name" value="ZINC FINGER PROTEIN CONSTANS-LIKE 10"/>
    <property type="match status" value="1"/>
</dbReference>
<dbReference type="InterPro" id="IPR010402">
    <property type="entry name" value="CCT_domain"/>
</dbReference>
<feature type="region of interest" description="Disordered" evidence="10">
    <location>
        <begin position="330"/>
        <end position="353"/>
    </location>
</feature>
<dbReference type="Pfam" id="PF06203">
    <property type="entry name" value="CCT"/>
    <property type="match status" value="1"/>
</dbReference>
<feature type="region of interest" description="Disordered" evidence="10">
    <location>
        <begin position="22"/>
        <end position="43"/>
    </location>
</feature>
<dbReference type="OrthoDB" id="153872at2759"/>
<dbReference type="PROSITE" id="PS51017">
    <property type="entry name" value="CCT"/>
    <property type="match status" value="1"/>
</dbReference>
<reference evidence="13 14" key="1">
    <citation type="journal article" date="2017" name="Mol. Plant">
        <title>The Genome of Medicinal Plant Macleaya cordata Provides New Insights into Benzylisoquinoline Alkaloids Metabolism.</title>
        <authorList>
            <person name="Liu X."/>
            <person name="Liu Y."/>
            <person name="Huang P."/>
            <person name="Ma Y."/>
            <person name="Qing Z."/>
            <person name="Tang Q."/>
            <person name="Cao H."/>
            <person name="Cheng P."/>
            <person name="Zheng Y."/>
            <person name="Yuan Z."/>
            <person name="Zhou Y."/>
            <person name="Liu J."/>
            <person name="Tang Z."/>
            <person name="Zhuo Y."/>
            <person name="Zhang Y."/>
            <person name="Yu L."/>
            <person name="Huang J."/>
            <person name="Yang P."/>
            <person name="Peng Q."/>
            <person name="Zhang J."/>
            <person name="Jiang W."/>
            <person name="Zhang Z."/>
            <person name="Lin K."/>
            <person name="Ro D.K."/>
            <person name="Chen X."/>
            <person name="Xiong X."/>
            <person name="Shang Y."/>
            <person name="Huang S."/>
            <person name="Zeng J."/>
        </authorList>
    </citation>
    <scope>NUCLEOTIDE SEQUENCE [LARGE SCALE GENOMIC DNA]</scope>
    <source>
        <strain evidence="14">cv. BLH2017</strain>
        <tissue evidence="13">Root</tissue>
    </source>
</reference>
<dbReference type="OMA" id="GSAFHWH"/>
<dbReference type="InterPro" id="IPR049808">
    <property type="entry name" value="CONSTANS-like_Bbox1"/>
</dbReference>
<feature type="domain" description="CCT" evidence="12">
    <location>
        <begin position="372"/>
        <end position="414"/>
    </location>
</feature>
<evidence type="ECO:0000256" key="3">
    <source>
        <dbReference type="ARBA" id="ARBA00022723"/>
    </source>
</evidence>
<evidence type="ECO:0000256" key="8">
    <source>
        <dbReference type="PROSITE-ProRule" id="PRU00024"/>
    </source>
</evidence>
<evidence type="ECO:0000256" key="9">
    <source>
        <dbReference type="PROSITE-ProRule" id="PRU00357"/>
    </source>
</evidence>
<feature type="compositionally biased region" description="Basic residues" evidence="10">
    <location>
        <begin position="406"/>
        <end position="416"/>
    </location>
</feature>
<dbReference type="GO" id="GO:0006355">
    <property type="term" value="P:regulation of DNA-templated transcription"/>
    <property type="evidence" value="ECO:0007669"/>
    <property type="project" value="UniProtKB-ARBA"/>
</dbReference>
<feature type="region of interest" description="Disordered" evidence="10">
    <location>
        <begin position="395"/>
        <end position="416"/>
    </location>
</feature>
<comment type="similarity">
    <text evidence="2">Belongs to the CONSTANS family.</text>
</comment>
<dbReference type="Gene3D" id="4.10.830.40">
    <property type="match status" value="1"/>
</dbReference>
<evidence type="ECO:0000313" key="14">
    <source>
        <dbReference type="Proteomes" id="UP000195402"/>
    </source>
</evidence>
<dbReference type="CDD" id="cd19821">
    <property type="entry name" value="Bbox1_BBX-like"/>
    <property type="match status" value="1"/>
</dbReference>
<feature type="domain" description="B box-type" evidence="11">
    <location>
        <begin position="91"/>
        <end position="138"/>
    </location>
</feature>
<evidence type="ECO:0000256" key="2">
    <source>
        <dbReference type="ARBA" id="ARBA00010024"/>
    </source>
</evidence>
<evidence type="ECO:0000256" key="4">
    <source>
        <dbReference type="ARBA" id="ARBA00022737"/>
    </source>
</evidence>
<organism evidence="13 14">
    <name type="scientific">Macleaya cordata</name>
    <name type="common">Five-seeded plume-poppy</name>
    <name type="synonym">Bocconia cordata</name>
    <dbReference type="NCBI Taxonomy" id="56857"/>
    <lineage>
        <taxon>Eukaryota</taxon>
        <taxon>Viridiplantae</taxon>
        <taxon>Streptophyta</taxon>
        <taxon>Embryophyta</taxon>
        <taxon>Tracheophyta</taxon>
        <taxon>Spermatophyta</taxon>
        <taxon>Magnoliopsida</taxon>
        <taxon>Ranunculales</taxon>
        <taxon>Papaveraceae</taxon>
        <taxon>Papaveroideae</taxon>
        <taxon>Macleaya</taxon>
    </lineage>
</organism>
<keyword evidence="7 9" id="KW-0539">Nucleus</keyword>
<dbReference type="AlphaFoldDB" id="A0A200QX67"/>
<comment type="subcellular location">
    <subcellularLocation>
        <location evidence="1 9">Nucleus</location>
    </subcellularLocation>
</comment>
<dbReference type="FunCoup" id="A0A200QX67">
    <property type="interactions" value="122"/>
</dbReference>
<evidence type="ECO:0000313" key="13">
    <source>
        <dbReference type="EMBL" id="OVA15066.1"/>
    </source>
</evidence>
<dbReference type="PROSITE" id="PS50119">
    <property type="entry name" value="ZF_BBOX"/>
    <property type="match status" value="2"/>
</dbReference>
<evidence type="ECO:0000256" key="10">
    <source>
        <dbReference type="SAM" id="MobiDB-lite"/>
    </source>
</evidence>
<dbReference type="GO" id="GO:0008270">
    <property type="term" value="F:zinc ion binding"/>
    <property type="evidence" value="ECO:0007669"/>
    <property type="project" value="UniProtKB-KW"/>
</dbReference>
<dbReference type="Pfam" id="PF00643">
    <property type="entry name" value="zf-B_box"/>
    <property type="match status" value="1"/>
</dbReference>
<dbReference type="GO" id="GO:0005634">
    <property type="term" value="C:nucleus"/>
    <property type="evidence" value="ECO:0007669"/>
    <property type="project" value="UniProtKB-SubCell"/>
</dbReference>
<dbReference type="SMART" id="SM00336">
    <property type="entry name" value="BBOX"/>
    <property type="match status" value="2"/>
</dbReference>
<comment type="caution">
    <text evidence="13">The sequence shown here is derived from an EMBL/GenBank/DDBJ whole genome shotgun (WGS) entry which is preliminary data.</text>
</comment>
<dbReference type="Proteomes" id="UP000195402">
    <property type="component" value="Unassembled WGS sequence"/>
</dbReference>
<dbReference type="STRING" id="56857.A0A200QX67"/>
<feature type="compositionally biased region" description="Basic and acidic residues" evidence="10">
    <location>
        <begin position="395"/>
        <end position="405"/>
    </location>
</feature>
<dbReference type="InParanoid" id="A0A200QX67"/>
<evidence type="ECO:0000256" key="6">
    <source>
        <dbReference type="ARBA" id="ARBA00022833"/>
    </source>
</evidence>
<dbReference type="EMBL" id="MVGT01000924">
    <property type="protein sequence ID" value="OVA15066.1"/>
    <property type="molecule type" value="Genomic_DNA"/>
</dbReference>